<organism evidence="5 6">
    <name type="scientific">Ficus carica</name>
    <name type="common">Common fig</name>
    <dbReference type="NCBI Taxonomy" id="3494"/>
    <lineage>
        <taxon>Eukaryota</taxon>
        <taxon>Viridiplantae</taxon>
        <taxon>Streptophyta</taxon>
        <taxon>Embryophyta</taxon>
        <taxon>Tracheophyta</taxon>
        <taxon>Spermatophyta</taxon>
        <taxon>Magnoliopsida</taxon>
        <taxon>eudicotyledons</taxon>
        <taxon>Gunneridae</taxon>
        <taxon>Pentapetalae</taxon>
        <taxon>rosids</taxon>
        <taxon>fabids</taxon>
        <taxon>Rosales</taxon>
        <taxon>Moraceae</taxon>
        <taxon>Ficeae</taxon>
        <taxon>Ficus</taxon>
    </lineage>
</organism>
<dbReference type="PANTHER" id="PTHR33599:SF20">
    <property type="entry name" value="PROTEIN IDA"/>
    <property type="match status" value="1"/>
</dbReference>
<feature type="region of interest" description="Disordered" evidence="4">
    <location>
        <begin position="54"/>
        <end position="80"/>
    </location>
</feature>
<dbReference type="InterPro" id="IPR039639">
    <property type="entry name" value="IDA-like"/>
</dbReference>
<comment type="caution">
    <text evidence="5">The sequence shown here is derived from an EMBL/GenBank/DDBJ whole genome shotgun (WGS) entry which is preliminary data.</text>
</comment>
<evidence type="ECO:0000313" key="5">
    <source>
        <dbReference type="EMBL" id="GMN32932.1"/>
    </source>
</evidence>
<evidence type="ECO:0000256" key="1">
    <source>
        <dbReference type="ARBA" id="ARBA00004239"/>
    </source>
</evidence>
<dbReference type="PANTHER" id="PTHR33599">
    <property type="entry name" value="PROTEIN IDA-LIKE 5"/>
    <property type="match status" value="1"/>
</dbReference>
<protein>
    <submittedName>
        <fullName evidence="5">Uncharacterized protein</fullName>
    </submittedName>
</protein>
<dbReference type="Gramene" id="FCD_00017489-RA">
    <property type="protein sequence ID" value="FCD_00017489-RA:cds"/>
    <property type="gene ID" value="FCD_00017489"/>
</dbReference>
<dbReference type="EMBL" id="BTGU01000004">
    <property type="protein sequence ID" value="GMN32932.1"/>
    <property type="molecule type" value="Genomic_DNA"/>
</dbReference>
<evidence type="ECO:0000256" key="2">
    <source>
        <dbReference type="ARBA" id="ARBA00022525"/>
    </source>
</evidence>
<evidence type="ECO:0000256" key="4">
    <source>
        <dbReference type="SAM" id="MobiDB-lite"/>
    </source>
</evidence>
<gene>
    <name evidence="5" type="ORF">TIFTF001_003878</name>
</gene>
<keyword evidence="3" id="KW-0732">Signal</keyword>
<name>A0AA87ZDQ6_FICCA</name>
<evidence type="ECO:0000256" key="3">
    <source>
        <dbReference type="ARBA" id="ARBA00022729"/>
    </source>
</evidence>
<dbReference type="GO" id="GO:0005576">
    <property type="term" value="C:extracellular region"/>
    <property type="evidence" value="ECO:0007669"/>
    <property type="project" value="UniProtKB-SubCell"/>
</dbReference>
<keyword evidence="6" id="KW-1185">Reference proteome</keyword>
<comment type="subcellular location">
    <subcellularLocation>
        <location evidence="1">Secreted</location>
        <location evidence="1">Extracellular space</location>
    </subcellularLocation>
</comment>
<dbReference type="GO" id="GO:0010227">
    <property type="term" value="P:floral organ abscission"/>
    <property type="evidence" value="ECO:0007669"/>
    <property type="project" value="InterPro"/>
</dbReference>
<dbReference type="AlphaFoldDB" id="A0AA87ZDQ6"/>
<sequence>MLLMMVMVGQYSCDASSRMLINGDHQVFNTKPKSSDHDHQVVSGHFLDFLPKGIPIPSSGPSRKHNDIGLQSYSTSSSSP</sequence>
<keyword evidence="2" id="KW-0964">Secreted</keyword>
<dbReference type="Proteomes" id="UP001187192">
    <property type="component" value="Unassembled WGS sequence"/>
</dbReference>
<feature type="compositionally biased region" description="Polar residues" evidence="4">
    <location>
        <begin position="69"/>
        <end position="80"/>
    </location>
</feature>
<evidence type="ECO:0000313" key="6">
    <source>
        <dbReference type="Proteomes" id="UP001187192"/>
    </source>
</evidence>
<accession>A0AA87ZDQ6</accession>
<reference evidence="5" key="1">
    <citation type="submission" date="2023-07" db="EMBL/GenBank/DDBJ databases">
        <title>draft genome sequence of fig (Ficus carica).</title>
        <authorList>
            <person name="Takahashi T."/>
            <person name="Nishimura K."/>
        </authorList>
    </citation>
    <scope>NUCLEOTIDE SEQUENCE</scope>
</reference>
<proteinExistence type="predicted"/>